<proteinExistence type="predicted"/>
<reference evidence="1" key="1">
    <citation type="submission" date="2019-05" db="EMBL/GenBank/DDBJ databases">
        <title>Revised genome assembly of Burkholderiaceae (previously Ralstonia) sp. PBA.</title>
        <authorList>
            <person name="Gan H.M."/>
        </authorList>
    </citation>
    <scope>NUCLEOTIDE SEQUENCE</scope>
    <source>
        <strain evidence="1">PBA</strain>
    </source>
</reference>
<sequence length="296" mass="33132">MKPTRFTLLPSPAPLGNEITGLDLSQPLDAQTFAELREAYNQCSVLVFRNQVLTPEQQIRFSRGFGELEIHVMARYLLPGHPEIFRVSNIVENGQRIGGSGEFWHTDLSYVAEPSRGSLLYSVEVPVRNGVVLGDTEFASTAAAYDALPAAMQKKLEGLKAVHRYGDIYNKIAQSRGGPALTEDQKKQTPDVIHPVVLVHPFSGRKSLFINEGFTVGIVGMPDDEAQTLLRELYDHTTRPEFIYRHKWQVGDLVMWDNWATVHRATGGYTAEERRLLHRTTLKASPEFRQAMAASA</sequence>
<accession>A0ACD3SQM6</accession>
<keyword evidence="2" id="KW-1185">Reference proteome</keyword>
<gene>
    <name evidence="1" type="ORF">MW7_006480</name>
</gene>
<organism evidence="1 2">
    <name type="scientific">Imbroritus primus</name>
    <dbReference type="NCBI Taxonomy" id="3058603"/>
    <lineage>
        <taxon>Bacteria</taxon>
        <taxon>Pseudomonadati</taxon>
        <taxon>Pseudomonadota</taxon>
        <taxon>Betaproteobacteria</taxon>
        <taxon>Burkholderiales</taxon>
        <taxon>Burkholderiaceae</taxon>
        <taxon>Imbroritus</taxon>
    </lineage>
</organism>
<protein>
    <submittedName>
        <fullName evidence="1">TauD/TfdA family dioxygenase</fullName>
    </submittedName>
</protein>
<keyword evidence="1" id="KW-0560">Oxidoreductase</keyword>
<evidence type="ECO:0000313" key="2">
    <source>
        <dbReference type="Proteomes" id="UP000004277"/>
    </source>
</evidence>
<dbReference type="Proteomes" id="UP000004277">
    <property type="component" value="Unassembled WGS sequence"/>
</dbReference>
<keyword evidence="1" id="KW-0223">Dioxygenase</keyword>
<name>A0ACD3SQM6_9BURK</name>
<dbReference type="EMBL" id="AKCV02000015">
    <property type="protein sequence ID" value="TMS58382.1"/>
    <property type="molecule type" value="Genomic_DNA"/>
</dbReference>
<evidence type="ECO:0000313" key="1">
    <source>
        <dbReference type="EMBL" id="TMS58382.1"/>
    </source>
</evidence>
<comment type="caution">
    <text evidence="1">The sequence shown here is derived from an EMBL/GenBank/DDBJ whole genome shotgun (WGS) entry which is preliminary data.</text>
</comment>